<dbReference type="AlphaFoldDB" id="A0A9P7ZGC6"/>
<reference evidence="1" key="1">
    <citation type="journal article" date="2021" name="IMA Fungus">
        <title>Genomic characterization of three marine fungi, including Emericellopsis atlantica sp. nov. with signatures of a generalist lifestyle and marine biomass degradation.</title>
        <authorList>
            <person name="Hagestad O.C."/>
            <person name="Hou L."/>
            <person name="Andersen J.H."/>
            <person name="Hansen E.H."/>
            <person name="Altermark B."/>
            <person name="Li C."/>
            <person name="Kuhnert E."/>
            <person name="Cox R.J."/>
            <person name="Crous P.W."/>
            <person name="Spatafora J.W."/>
            <person name="Lail K."/>
            <person name="Amirebrahimi M."/>
            <person name="Lipzen A."/>
            <person name="Pangilinan J."/>
            <person name="Andreopoulos W."/>
            <person name="Hayes R.D."/>
            <person name="Ng V."/>
            <person name="Grigoriev I.V."/>
            <person name="Jackson S.A."/>
            <person name="Sutton T.D.S."/>
            <person name="Dobson A.D.W."/>
            <person name="Rama T."/>
        </authorList>
    </citation>
    <scope>NUCLEOTIDE SEQUENCE</scope>
    <source>
        <strain evidence="1">TS7</strain>
    </source>
</reference>
<accession>A0A9P7ZGC6</accession>
<evidence type="ECO:0000313" key="1">
    <source>
        <dbReference type="EMBL" id="KAG9251633.1"/>
    </source>
</evidence>
<dbReference type="RefSeq" id="XP_046115557.1">
    <property type="nucleotide sequence ID" value="XM_046267078.1"/>
</dbReference>
<comment type="caution">
    <text evidence="1">The sequence shown here is derived from an EMBL/GenBank/DDBJ whole genome shotgun (WGS) entry which is preliminary data.</text>
</comment>
<evidence type="ECO:0000313" key="2">
    <source>
        <dbReference type="Proteomes" id="UP000887229"/>
    </source>
</evidence>
<dbReference type="EMBL" id="MU251267">
    <property type="protein sequence ID" value="KAG9251633.1"/>
    <property type="molecule type" value="Genomic_DNA"/>
</dbReference>
<organism evidence="1 2">
    <name type="scientific">Emericellopsis atlantica</name>
    <dbReference type="NCBI Taxonomy" id="2614577"/>
    <lineage>
        <taxon>Eukaryota</taxon>
        <taxon>Fungi</taxon>
        <taxon>Dikarya</taxon>
        <taxon>Ascomycota</taxon>
        <taxon>Pezizomycotina</taxon>
        <taxon>Sordariomycetes</taxon>
        <taxon>Hypocreomycetidae</taxon>
        <taxon>Hypocreales</taxon>
        <taxon>Bionectriaceae</taxon>
        <taxon>Emericellopsis</taxon>
    </lineage>
</organism>
<gene>
    <name evidence="1" type="ORF">F5Z01DRAFT_752748</name>
</gene>
<dbReference type="Proteomes" id="UP000887229">
    <property type="component" value="Unassembled WGS sequence"/>
</dbReference>
<name>A0A9P7ZGC6_9HYPO</name>
<keyword evidence="2" id="KW-1185">Reference proteome</keyword>
<protein>
    <submittedName>
        <fullName evidence="1">Uncharacterized protein</fullName>
    </submittedName>
</protein>
<dbReference type="OrthoDB" id="5429780at2759"/>
<dbReference type="GeneID" id="70297981"/>
<sequence length="348" mass="40096">MENTDGKSPTAMPDSLISQATLQYIGYNEEIAAQYWKEWSDWPPGDILREPDDSIRGMPFIDFATGHIKRGQMDVVDEDDQEWYHRMDSCGIAKELQDAIMDPVFKRIRLTESCFLWIADTMRMRYRGSTSPSMERVTALSPAAESASHAPGYTIVFKTVDEARISGLHDSDGKVINLQSLISSAPSDFHRSESAFYFTIDREIAVYYANYAKRWNKVDSVVIVQMAIPNSAIESLSETERLRVYWPSAEWKNLVFHCRTNTRLPSDFASSDRLRLPNKVYRKLDSAEQITEHMVLRTRGGRQAIQYVWPVEGGEEFLEEHGIQNLKFFPLTAREHEEWYKNELLGRS</sequence>
<proteinExistence type="predicted"/>